<evidence type="ECO:0000313" key="1">
    <source>
        <dbReference type="EMBL" id="ORE12841.1"/>
    </source>
</evidence>
<dbReference type="AlphaFoldDB" id="A0A1X0RLN7"/>
<sequence length="269" mass="31067">MEVKLTSRMLTTIETKPHINNVRQKLDTLFKQGSNNTYEDESVAFCDTVDNIEAGFDPKSDEELNDERSIHCGIFVPLFKAFGNYVKKKAKDSDYVWLASNDFTKDRKDTLKLLDGVGHFVMNDMLNYPLMESSGFSFNDKPLPHSLNDTLKNIKNGHGSLKFFVSNYRDASFDTMKSIHLFSFQIIQNKITLIKYSTKSPTTWRVVKCRSTSVPLFFSDVLEYMKVFELFVFLHNDIHEQEDIFKQLKCENLNIVAVKDQDTVTHSLL</sequence>
<dbReference type="Proteomes" id="UP000242381">
    <property type="component" value="Unassembled WGS sequence"/>
</dbReference>
<organism evidence="1 2">
    <name type="scientific">Rhizopus microsporus</name>
    <dbReference type="NCBI Taxonomy" id="58291"/>
    <lineage>
        <taxon>Eukaryota</taxon>
        <taxon>Fungi</taxon>
        <taxon>Fungi incertae sedis</taxon>
        <taxon>Mucoromycota</taxon>
        <taxon>Mucoromycotina</taxon>
        <taxon>Mucoromycetes</taxon>
        <taxon>Mucorales</taxon>
        <taxon>Mucorineae</taxon>
        <taxon>Rhizopodaceae</taxon>
        <taxon>Rhizopus</taxon>
    </lineage>
</organism>
<protein>
    <submittedName>
        <fullName evidence="1">Uncharacterized protein</fullName>
    </submittedName>
</protein>
<dbReference type="OMA" id="DERTAYC"/>
<dbReference type="VEuPathDB" id="FungiDB:BCV72DRAFT_275228"/>
<proteinExistence type="predicted"/>
<evidence type="ECO:0000313" key="2">
    <source>
        <dbReference type="Proteomes" id="UP000242381"/>
    </source>
</evidence>
<reference evidence="1 2" key="1">
    <citation type="journal article" date="2016" name="Proc. Natl. Acad. Sci. U.S.A.">
        <title>Lipid metabolic changes in an early divergent fungus govern the establishment of a mutualistic symbiosis with endobacteria.</title>
        <authorList>
            <person name="Lastovetsky O.A."/>
            <person name="Gaspar M.L."/>
            <person name="Mondo S.J."/>
            <person name="LaButti K.M."/>
            <person name="Sandor L."/>
            <person name="Grigoriev I.V."/>
            <person name="Henry S.A."/>
            <person name="Pawlowska T.E."/>
        </authorList>
    </citation>
    <scope>NUCLEOTIDE SEQUENCE [LARGE SCALE GENOMIC DNA]</scope>
    <source>
        <strain evidence="1 2">ATCC 11559</strain>
    </source>
</reference>
<name>A0A1X0RLN7_RHIZD</name>
<gene>
    <name evidence="1" type="ORF">BCV71DRAFT_279920</name>
</gene>
<accession>A0A1X0RLN7</accession>
<dbReference type="EMBL" id="KV921598">
    <property type="protein sequence ID" value="ORE12841.1"/>
    <property type="molecule type" value="Genomic_DNA"/>
</dbReference>